<feature type="domain" description="O-methyltransferase dimerisation" evidence="8">
    <location>
        <begin position="25"/>
        <end position="116"/>
    </location>
</feature>
<protein>
    <submittedName>
        <fullName evidence="9">Uncharacterized protein</fullName>
    </submittedName>
</protein>
<dbReference type="FunFam" id="1.10.10.10:FF:000357">
    <property type="entry name" value="Caffeic acid 3-O-methyltransferase"/>
    <property type="match status" value="2"/>
</dbReference>
<dbReference type="Pfam" id="PF08100">
    <property type="entry name" value="Dimerisation"/>
    <property type="match status" value="2"/>
</dbReference>
<evidence type="ECO:0000313" key="10">
    <source>
        <dbReference type="Proteomes" id="UP001153076"/>
    </source>
</evidence>
<evidence type="ECO:0000256" key="1">
    <source>
        <dbReference type="ARBA" id="ARBA00004913"/>
    </source>
</evidence>
<dbReference type="SUPFAM" id="SSF46785">
    <property type="entry name" value="Winged helix' DNA-binding domain"/>
    <property type="match status" value="2"/>
</dbReference>
<dbReference type="AlphaFoldDB" id="A0A9Q1QKQ0"/>
<organism evidence="9 10">
    <name type="scientific">Carnegiea gigantea</name>
    <dbReference type="NCBI Taxonomy" id="171969"/>
    <lineage>
        <taxon>Eukaryota</taxon>
        <taxon>Viridiplantae</taxon>
        <taxon>Streptophyta</taxon>
        <taxon>Embryophyta</taxon>
        <taxon>Tracheophyta</taxon>
        <taxon>Spermatophyta</taxon>
        <taxon>Magnoliopsida</taxon>
        <taxon>eudicotyledons</taxon>
        <taxon>Gunneridae</taxon>
        <taxon>Pentapetalae</taxon>
        <taxon>Caryophyllales</taxon>
        <taxon>Cactineae</taxon>
        <taxon>Cactaceae</taxon>
        <taxon>Cactoideae</taxon>
        <taxon>Echinocereeae</taxon>
        <taxon>Carnegiea</taxon>
    </lineage>
</organism>
<evidence type="ECO:0000256" key="5">
    <source>
        <dbReference type="ARBA" id="ARBA00022679"/>
    </source>
</evidence>
<dbReference type="GO" id="GO:0046983">
    <property type="term" value="F:protein dimerization activity"/>
    <property type="evidence" value="ECO:0007669"/>
    <property type="project" value="InterPro"/>
</dbReference>
<dbReference type="InterPro" id="IPR012967">
    <property type="entry name" value="COMT_dimerisation"/>
</dbReference>
<dbReference type="PANTHER" id="PTHR11746">
    <property type="entry name" value="O-METHYLTRANSFERASE"/>
    <property type="match status" value="1"/>
</dbReference>
<dbReference type="GO" id="GO:0032259">
    <property type="term" value="P:methylation"/>
    <property type="evidence" value="ECO:0007669"/>
    <property type="project" value="UniProtKB-KW"/>
</dbReference>
<dbReference type="PROSITE" id="PS51683">
    <property type="entry name" value="SAM_OMT_II"/>
    <property type="match status" value="2"/>
</dbReference>
<dbReference type="InterPro" id="IPR029063">
    <property type="entry name" value="SAM-dependent_MTases_sf"/>
</dbReference>
<comment type="caution">
    <text evidence="9">The sequence shown here is derived from an EMBL/GenBank/DDBJ whole genome shotgun (WGS) entry which is preliminary data.</text>
</comment>
<dbReference type="OrthoDB" id="1606438at2759"/>
<reference evidence="9" key="1">
    <citation type="submission" date="2022-04" db="EMBL/GenBank/DDBJ databases">
        <title>Carnegiea gigantea Genome sequencing and assembly v2.</title>
        <authorList>
            <person name="Copetti D."/>
            <person name="Sanderson M.J."/>
            <person name="Burquez A."/>
            <person name="Wojciechowski M.F."/>
        </authorList>
    </citation>
    <scope>NUCLEOTIDE SEQUENCE</scope>
    <source>
        <strain evidence="9">SGP5-SGP5p</strain>
        <tissue evidence="9">Aerial part</tissue>
    </source>
</reference>
<evidence type="ECO:0000256" key="3">
    <source>
        <dbReference type="ARBA" id="ARBA00011738"/>
    </source>
</evidence>
<gene>
    <name evidence="9" type="ORF">Cgig2_016049</name>
</gene>
<keyword evidence="10" id="KW-1185">Reference proteome</keyword>
<accession>A0A9Q1QKQ0</accession>
<dbReference type="Pfam" id="PF00891">
    <property type="entry name" value="Methyltransf_2"/>
    <property type="match status" value="2"/>
</dbReference>
<keyword evidence="5" id="KW-0808">Transferase</keyword>
<dbReference type="Gene3D" id="1.10.10.10">
    <property type="entry name" value="Winged helix-like DNA-binding domain superfamily/Winged helix DNA-binding domain"/>
    <property type="match status" value="2"/>
</dbReference>
<feature type="domain" description="O-methyltransferase C-terminal" evidence="7">
    <location>
        <begin position="514"/>
        <end position="714"/>
    </location>
</feature>
<dbReference type="GO" id="GO:0008171">
    <property type="term" value="F:O-methyltransferase activity"/>
    <property type="evidence" value="ECO:0007669"/>
    <property type="project" value="InterPro"/>
</dbReference>
<keyword evidence="6" id="KW-0949">S-adenosyl-L-methionine</keyword>
<evidence type="ECO:0000259" key="8">
    <source>
        <dbReference type="Pfam" id="PF08100"/>
    </source>
</evidence>
<evidence type="ECO:0000313" key="9">
    <source>
        <dbReference type="EMBL" id="KAJ8446278.1"/>
    </source>
</evidence>
<dbReference type="InterPro" id="IPR036390">
    <property type="entry name" value="WH_DNA-bd_sf"/>
</dbReference>
<comment type="pathway">
    <text evidence="2">Aromatic compound metabolism.</text>
</comment>
<dbReference type="InterPro" id="IPR016461">
    <property type="entry name" value="COMT-like"/>
</dbReference>
<dbReference type="InterPro" id="IPR036388">
    <property type="entry name" value="WH-like_DNA-bd_sf"/>
</dbReference>
<sequence length="734" mass="80562">MALDTNKESNNVMVEDEAWSYAMVLSSGAALPMVLKAVIELDVLEIINQAGPGAKLSPTEIAAKLATQNPEAARMLDRMLRLLASYSVLTCSPRTHQDGQVERLYGLSLVCKFLTKDEDGLSLGSHSLFCHDKVAMEPWYHIKDAILEGGAPFHRVQGVSSFSYSGKDPRCNKLFNNAMADLSSIVMKKILENYKGFEGISTLVDMGGNIGASLSMVISKYPTIKGVNFDLPQVVMVLIPMRVYHFEFNIMQFLGVTNIAGDMFTSVPKGDAIFVKSIFHNWDDEHCLKFMKNCYTALPNHGKVIACEYILPVIPKTNNAARMAYHFDITMMVACNGKERTELEFEALGKAAGFEGFRIACSAYDFKVMEFLRIFEELMAPTSANYEAEKISYWDLQEEEDEAACSFALSLIGDAFKFAALKTAMELDIIEMIKKSGRGARLTPAEIAAKLPTNNPAAPTMLRRLLDYLVSHSIFTVAPTTLPDGSVERRYGLAPVCKFLTPNDDGVSLAPFISNRGEPFEKAYGMSLYEYSGKHPEHQKDFHKAMSDHSTLVLKKLLKTYKGLGGLSSLVDVGGGNGATLSMILSKYPAIKGINFDQPHVVADAPVSHPGLEHVGGDIFTSIPKGDAIFLKWILHCFGDEDCIKILKNCYAALPEDGGKVIVCEYLLPNPDEATPDIAGNSVVQFDMCMMVVTGGLERTAKEFEALALAAGFQGFQVAGSAYNVKIMELLKKN</sequence>
<dbReference type="SUPFAM" id="SSF53335">
    <property type="entry name" value="S-adenosyl-L-methionine-dependent methyltransferases"/>
    <property type="match status" value="2"/>
</dbReference>
<keyword evidence="4" id="KW-0489">Methyltransferase</keyword>
<dbReference type="Proteomes" id="UP001153076">
    <property type="component" value="Unassembled WGS sequence"/>
</dbReference>
<dbReference type="InterPro" id="IPR001077">
    <property type="entry name" value="COMT_C"/>
</dbReference>
<proteinExistence type="predicted"/>
<evidence type="ECO:0000259" key="7">
    <source>
        <dbReference type="Pfam" id="PF00891"/>
    </source>
</evidence>
<name>A0A9Q1QKQ0_9CARY</name>
<comment type="pathway">
    <text evidence="1">Alkaloid biosynthesis.</text>
</comment>
<comment type="subunit">
    <text evidence="3">Homodimer.</text>
</comment>
<feature type="domain" description="O-methyltransferase dimerisation" evidence="8">
    <location>
        <begin position="415"/>
        <end position="501"/>
    </location>
</feature>
<dbReference type="EMBL" id="JAKOGI010000058">
    <property type="protein sequence ID" value="KAJ8446278.1"/>
    <property type="molecule type" value="Genomic_DNA"/>
</dbReference>
<evidence type="ECO:0000256" key="6">
    <source>
        <dbReference type="ARBA" id="ARBA00022691"/>
    </source>
</evidence>
<evidence type="ECO:0000256" key="2">
    <source>
        <dbReference type="ARBA" id="ARBA00005211"/>
    </source>
</evidence>
<dbReference type="Gene3D" id="3.40.50.150">
    <property type="entry name" value="Vaccinia Virus protein VP39"/>
    <property type="match status" value="2"/>
</dbReference>
<evidence type="ECO:0000256" key="4">
    <source>
        <dbReference type="ARBA" id="ARBA00022603"/>
    </source>
</evidence>
<feature type="domain" description="O-methyltransferase C-terminal" evidence="7">
    <location>
        <begin position="139"/>
        <end position="355"/>
    </location>
</feature>